<feature type="compositionally biased region" description="Basic and acidic residues" evidence="1">
    <location>
        <begin position="62"/>
        <end position="74"/>
    </location>
</feature>
<feature type="compositionally biased region" description="Basic and acidic residues" evidence="1">
    <location>
        <begin position="13"/>
        <end position="23"/>
    </location>
</feature>
<gene>
    <name evidence="3" type="ORF">BJ554DRAFT_3838</name>
</gene>
<evidence type="ECO:0000313" key="3">
    <source>
        <dbReference type="EMBL" id="KAG5462725.1"/>
    </source>
</evidence>
<dbReference type="AlphaFoldDB" id="A0A8H8DLI0"/>
<evidence type="ECO:0000313" key="4">
    <source>
        <dbReference type="Proteomes" id="UP000673691"/>
    </source>
</evidence>
<protein>
    <recommendedName>
        <fullName evidence="2">Retrotransposon gag domain-containing protein</fullName>
    </recommendedName>
</protein>
<feature type="region of interest" description="Disordered" evidence="1">
    <location>
        <begin position="62"/>
        <end position="114"/>
    </location>
</feature>
<feature type="domain" description="Retrotransposon gag" evidence="2">
    <location>
        <begin position="187"/>
        <end position="270"/>
    </location>
</feature>
<accession>A0A8H8DLI0</accession>
<feature type="non-terminal residue" evidence="3">
    <location>
        <position position="388"/>
    </location>
</feature>
<dbReference type="Proteomes" id="UP000673691">
    <property type="component" value="Unassembled WGS sequence"/>
</dbReference>
<name>A0A8H8DLI0_9FUNG</name>
<evidence type="ECO:0000259" key="2">
    <source>
        <dbReference type="Pfam" id="PF03732"/>
    </source>
</evidence>
<reference evidence="3 4" key="1">
    <citation type="journal article" name="Sci. Rep.">
        <title>Genome-scale phylogenetic analyses confirm Olpidium as the closest living zoosporic fungus to the non-flagellated, terrestrial fungi.</title>
        <authorList>
            <person name="Chang Y."/>
            <person name="Rochon D."/>
            <person name="Sekimoto S."/>
            <person name="Wang Y."/>
            <person name="Chovatia M."/>
            <person name="Sandor L."/>
            <person name="Salamov A."/>
            <person name="Grigoriev I.V."/>
            <person name="Stajich J.E."/>
            <person name="Spatafora J.W."/>
        </authorList>
    </citation>
    <scope>NUCLEOTIDE SEQUENCE [LARGE SCALE GENOMIC DNA]</scope>
    <source>
        <strain evidence="3">S191</strain>
    </source>
</reference>
<dbReference type="Pfam" id="PF03732">
    <property type="entry name" value="Retrotrans_gag"/>
    <property type="match status" value="1"/>
</dbReference>
<dbReference type="InterPro" id="IPR005162">
    <property type="entry name" value="Retrotrans_gag_dom"/>
</dbReference>
<feature type="region of interest" description="Disordered" evidence="1">
    <location>
        <begin position="1"/>
        <end position="41"/>
    </location>
</feature>
<evidence type="ECO:0000256" key="1">
    <source>
        <dbReference type="SAM" id="MobiDB-lite"/>
    </source>
</evidence>
<sequence>MPAASKAPFFTPERGRGTSRDATKTGARSHSRESVLSNMSRMTGLSEMLRRIVDSVLLRREQAKEEKRRREQKMLTRKWPPCAKGWPPSKGKRPPWKTNSKTSKTRWRSWSAQTCTTTKARAARKITALMWGMSSIMGKADSKPSDLVVRALCPTICGHGSQALHSDRSPGTSYQLAKRTTKSPWRNHAKDYPRGSHGRWTKWEELWDALYQQYHPREHQQTTMKNLANLSQAKCDGDLEKHIETFNSLHLQIPIPRDEQFWVMRFHLGLSVQEAARRDFRIIGDEKKRPIHGASAAGASSTENTSKETKLKKRREFKIPDVRTKSENVAPKTTVAPDIKPPTANVAFHANAAVWTAGKDESHNVTMEGDVSIVNSTTGTAKWTDDAV</sequence>
<proteinExistence type="predicted"/>
<comment type="caution">
    <text evidence="3">The sequence shown here is derived from an EMBL/GenBank/DDBJ whole genome shotgun (WGS) entry which is preliminary data.</text>
</comment>
<organism evidence="3 4">
    <name type="scientific">Olpidium bornovanus</name>
    <dbReference type="NCBI Taxonomy" id="278681"/>
    <lineage>
        <taxon>Eukaryota</taxon>
        <taxon>Fungi</taxon>
        <taxon>Fungi incertae sedis</taxon>
        <taxon>Olpidiomycota</taxon>
        <taxon>Olpidiomycotina</taxon>
        <taxon>Olpidiomycetes</taxon>
        <taxon>Olpidiales</taxon>
        <taxon>Olpidiaceae</taxon>
        <taxon>Olpidium</taxon>
    </lineage>
</organism>
<dbReference type="EMBL" id="JAEFCI010001708">
    <property type="protein sequence ID" value="KAG5462725.1"/>
    <property type="molecule type" value="Genomic_DNA"/>
</dbReference>
<keyword evidence="4" id="KW-1185">Reference proteome</keyword>
<feature type="region of interest" description="Disordered" evidence="1">
    <location>
        <begin position="291"/>
        <end position="315"/>
    </location>
</feature>